<comment type="cofactor">
    <cofactor evidence="2 6">
        <name>a divalent metal cation</name>
        <dbReference type="ChEBI" id="CHEBI:60240"/>
    </cofactor>
</comment>
<proteinExistence type="inferred from homology"/>
<evidence type="ECO:0000313" key="7">
    <source>
        <dbReference type="EMBL" id="CAD6250016.1"/>
    </source>
</evidence>
<comment type="catalytic activity">
    <reaction evidence="1 6">
        <text>alpha,alpha-trehalose 6-phosphate + H2O = alpha,alpha-trehalose + phosphate</text>
        <dbReference type="Rhea" id="RHEA:23420"/>
        <dbReference type="ChEBI" id="CHEBI:15377"/>
        <dbReference type="ChEBI" id="CHEBI:16551"/>
        <dbReference type="ChEBI" id="CHEBI:43474"/>
        <dbReference type="ChEBI" id="CHEBI:58429"/>
        <dbReference type="EC" id="3.1.3.12"/>
    </reaction>
</comment>
<accession>A0A811Q0C1</accession>
<dbReference type="UniPathway" id="UPA00299"/>
<dbReference type="InterPro" id="IPR003337">
    <property type="entry name" value="Trehalose_PPase"/>
</dbReference>
<evidence type="ECO:0000256" key="2">
    <source>
        <dbReference type="ARBA" id="ARBA00001968"/>
    </source>
</evidence>
<dbReference type="FunFam" id="3.30.70.1020:FF:000004">
    <property type="entry name" value="Trehalose 6-phosphate phosphatase"/>
    <property type="match status" value="1"/>
</dbReference>
<gene>
    <name evidence="7" type="ORF">NCGR_LOCUS33812</name>
</gene>
<dbReference type="SUPFAM" id="SSF56784">
    <property type="entry name" value="HAD-like"/>
    <property type="match status" value="1"/>
</dbReference>
<comment type="caution">
    <text evidence="7">The sequence shown here is derived from an EMBL/GenBank/DDBJ whole genome shotgun (WGS) entry which is preliminary data.</text>
</comment>
<dbReference type="EMBL" id="CAJGYO010000008">
    <property type="protein sequence ID" value="CAD6250016.1"/>
    <property type="molecule type" value="Genomic_DNA"/>
</dbReference>
<evidence type="ECO:0000256" key="3">
    <source>
        <dbReference type="ARBA" id="ARBA00005199"/>
    </source>
</evidence>
<evidence type="ECO:0000256" key="5">
    <source>
        <dbReference type="ARBA" id="ARBA00022801"/>
    </source>
</evidence>
<organism evidence="7 8">
    <name type="scientific">Miscanthus lutarioriparius</name>
    <dbReference type="NCBI Taxonomy" id="422564"/>
    <lineage>
        <taxon>Eukaryota</taxon>
        <taxon>Viridiplantae</taxon>
        <taxon>Streptophyta</taxon>
        <taxon>Embryophyta</taxon>
        <taxon>Tracheophyta</taxon>
        <taxon>Spermatophyta</taxon>
        <taxon>Magnoliopsida</taxon>
        <taxon>Liliopsida</taxon>
        <taxon>Poales</taxon>
        <taxon>Poaceae</taxon>
        <taxon>PACMAD clade</taxon>
        <taxon>Panicoideae</taxon>
        <taxon>Andropogonodae</taxon>
        <taxon>Andropogoneae</taxon>
        <taxon>Saccharinae</taxon>
        <taxon>Miscanthus</taxon>
    </lineage>
</organism>
<dbReference type="Gene3D" id="3.40.50.1000">
    <property type="entry name" value="HAD superfamily/HAD-like"/>
    <property type="match status" value="1"/>
</dbReference>
<dbReference type="GO" id="GO:0004805">
    <property type="term" value="F:trehalose-phosphatase activity"/>
    <property type="evidence" value="ECO:0007669"/>
    <property type="project" value="UniProtKB-EC"/>
</dbReference>
<evidence type="ECO:0000256" key="1">
    <source>
        <dbReference type="ARBA" id="ARBA00000500"/>
    </source>
</evidence>
<dbReference type="PANTHER" id="PTHR43768">
    <property type="entry name" value="TREHALOSE 6-PHOSPHATE PHOSPHATASE"/>
    <property type="match status" value="1"/>
</dbReference>
<reference evidence="7" key="1">
    <citation type="submission" date="2020-10" db="EMBL/GenBank/DDBJ databases">
        <authorList>
            <person name="Han B."/>
            <person name="Lu T."/>
            <person name="Zhao Q."/>
            <person name="Huang X."/>
            <person name="Zhao Y."/>
        </authorList>
    </citation>
    <scope>NUCLEOTIDE SEQUENCE</scope>
</reference>
<dbReference type="PANTHER" id="PTHR43768:SF23">
    <property type="entry name" value="TREHALOSE-PHOSPHATE PHOSPHATASE 1-RELATED"/>
    <property type="match status" value="1"/>
</dbReference>
<evidence type="ECO:0000313" key="8">
    <source>
        <dbReference type="Proteomes" id="UP000604825"/>
    </source>
</evidence>
<comment type="similarity">
    <text evidence="4 6">Belongs to the trehalose phosphatase family.</text>
</comment>
<sequence length="222" mass="24490">MALVIAPFFIDCKISQEAQSCLWQDNSLDEDPAYSSWLSKCPSALTSLKQIVANAQGRRIAVFLDYDGTLSPIVDDPDKAFMSPVMRAAVRNVAKYFPTAIVSGRSRKKVFEFVKLKELYYAGSHGMDIVTSVAAHGTEKCKEANLFQPACEFLPMIDEVSKSLLEGTSGIEGARVENNKFCVSVHYRNVAEKDWKVVAGLVNQVLEAFPRLEVTNGRMVGA</sequence>
<dbReference type="GO" id="GO:0005992">
    <property type="term" value="P:trehalose biosynthetic process"/>
    <property type="evidence" value="ECO:0007669"/>
    <property type="project" value="UniProtKB-UniPathway"/>
</dbReference>
<comment type="pathway">
    <text evidence="3 6">Glycan biosynthesis; trehalose biosynthesis.</text>
</comment>
<dbReference type="Pfam" id="PF02358">
    <property type="entry name" value="Trehalose_PPase"/>
    <property type="match status" value="1"/>
</dbReference>
<dbReference type="InterPro" id="IPR023214">
    <property type="entry name" value="HAD_sf"/>
</dbReference>
<dbReference type="NCBIfam" id="TIGR00685">
    <property type="entry name" value="T6PP"/>
    <property type="match status" value="1"/>
</dbReference>
<dbReference type="EC" id="3.1.3.12" evidence="6"/>
<name>A0A811Q0C1_9POAL</name>
<dbReference type="FunFam" id="3.40.50.1000:FF:000122">
    <property type="entry name" value="Trehalose 6-phosphate phosphatase"/>
    <property type="match status" value="1"/>
</dbReference>
<dbReference type="OrthoDB" id="411251at2759"/>
<dbReference type="AlphaFoldDB" id="A0A811Q0C1"/>
<evidence type="ECO:0000256" key="4">
    <source>
        <dbReference type="ARBA" id="ARBA00008770"/>
    </source>
</evidence>
<dbReference type="InterPro" id="IPR036412">
    <property type="entry name" value="HAD-like_sf"/>
</dbReference>
<keyword evidence="5 6" id="KW-0378">Hydrolase</keyword>
<keyword evidence="8" id="KW-1185">Reference proteome</keyword>
<comment type="function">
    <text evidence="6">Removes the phosphate from trehalose 6-phosphate to produce free trehalose.</text>
</comment>
<dbReference type="InterPro" id="IPR044651">
    <property type="entry name" value="OTSB-like"/>
</dbReference>
<dbReference type="Proteomes" id="UP000604825">
    <property type="component" value="Unassembled WGS sequence"/>
</dbReference>
<protein>
    <recommendedName>
        <fullName evidence="6">Trehalose 6-phosphate phosphatase</fullName>
        <ecNumber evidence="6">3.1.3.12</ecNumber>
    </recommendedName>
</protein>
<evidence type="ECO:0000256" key="6">
    <source>
        <dbReference type="RuleBase" id="RU361117"/>
    </source>
</evidence>